<evidence type="ECO:0000256" key="1">
    <source>
        <dbReference type="ARBA" id="ARBA00022475"/>
    </source>
</evidence>
<comment type="similarity">
    <text evidence="7">Belongs to the transglycosylase MltG family.</text>
</comment>
<evidence type="ECO:0000256" key="6">
    <source>
        <dbReference type="ARBA" id="ARBA00023316"/>
    </source>
</evidence>
<keyword evidence="1 7" id="KW-1003">Cell membrane</keyword>
<dbReference type="Gene3D" id="3.30.160.60">
    <property type="entry name" value="Classic Zinc Finger"/>
    <property type="match status" value="2"/>
</dbReference>
<dbReference type="NCBIfam" id="TIGR00247">
    <property type="entry name" value="endolytic transglycosylase MltG"/>
    <property type="match status" value="1"/>
</dbReference>
<evidence type="ECO:0000256" key="4">
    <source>
        <dbReference type="ARBA" id="ARBA00023136"/>
    </source>
</evidence>
<proteinExistence type="inferred from homology"/>
<keyword evidence="3 7" id="KW-1133">Transmembrane helix</keyword>
<comment type="subcellular location">
    <subcellularLocation>
        <location evidence="7">Cell inner membrane</location>
        <topology evidence="7">Single-pass membrane protein</topology>
    </subcellularLocation>
</comment>
<comment type="catalytic activity">
    <reaction evidence="7">
        <text>a peptidoglycan chain = a peptidoglycan chain with N-acetyl-1,6-anhydromuramyl-[peptide] at the reducing end + a peptidoglycan chain with N-acetylglucosamine at the non-reducing end.</text>
        <dbReference type="EC" id="4.2.2.29"/>
    </reaction>
</comment>
<dbReference type="CDD" id="cd08010">
    <property type="entry name" value="MltG_like"/>
    <property type="match status" value="1"/>
</dbReference>
<dbReference type="EMBL" id="BAABLF010000005">
    <property type="protein sequence ID" value="GAA5187820.1"/>
    <property type="molecule type" value="Genomic_DNA"/>
</dbReference>
<dbReference type="PANTHER" id="PTHR30518">
    <property type="entry name" value="ENDOLYTIC MUREIN TRANSGLYCOSYLASE"/>
    <property type="match status" value="1"/>
</dbReference>
<evidence type="ECO:0000256" key="2">
    <source>
        <dbReference type="ARBA" id="ARBA00022692"/>
    </source>
</evidence>
<protein>
    <recommendedName>
        <fullName evidence="7">Endolytic murein transglycosylase</fullName>
        <ecNumber evidence="7">4.2.2.29</ecNumber>
    </recommendedName>
    <alternativeName>
        <fullName evidence="7">Peptidoglycan lytic transglycosylase</fullName>
    </alternativeName>
    <alternativeName>
        <fullName evidence="7">Peptidoglycan polymerization terminase</fullName>
    </alternativeName>
</protein>
<sequence>MALKVWIRAAVWSVSLAISGVVAVVGYGYYRIQQALASPVAISLAQEVKVQPGDTSYVLLAQWERQGWIDSAFWGRLGLRMEPKLTQLKTGTYALEPTMSLRQALAHLASGEEIQFQITLVEGGTVAEWLSQIQAHPRIRATLDDVAALAEALGTEQENPEGWLFPDTYAFTDGTEDRAVLLRAYRRMTRELEKAWAARQPDLPLATPYELLILASIVEKETGAPGERSLVSSVFVNRLNKGMRLQTDPTVIYGAHDYQGRITRKHLDTWTPYNTYRINGLTPTPIANPSLASLQAAAQPAQSDYLYFVSKGDGSHQFSRTLREHNNAVNRYIRNRK</sequence>
<comment type="function">
    <text evidence="7">Functions as a peptidoglycan terminase that cleaves nascent peptidoglycan strands endolytically to terminate their elongation.</text>
</comment>
<dbReference type="EC" id="4.2.2.29" evidence="7"/>
<evidence type="ECO:0000256" key="3">
    <source>
        <dbReference type="ARBA" id="ARBA00022989"/>
    </source>
</evidence>
<comment type="caution">
    <text evidence="8">The sequence shown here is derived from an EMBL/GenBank/DDBJ whole genome shotgun (WGS) entry which is preliminary data.</text>
</comment>
<evidence type="ECO:0000313" key="9">
    <source>
        <dbReference type="Proteomes" id="UP001501600"/>
    </source>
</evidence>
<name>A0ABP9RV61_9GAMM</name>
<dbReference type="HAMAP" id="MF_02065">
    <property type="entry name" value="MltG"/>
    <property type="match status" value="1"/>
</dbReference>
<organism evidence="8 9">
    <name type="scientific">Ferrimonas gelatinilytica</name>
    <dbReference type="NCBI Taxonomy" id="1255257"/>
    <lineage>
        <taxon>Bacteria</taxon>
        <taxon>Pseudomonadati</taxon>
        <taxon>Pseudomonadota</taxon>
        <taxon>Gammaproteobacteria</taxon>
        <taxon>Alteromonadales</taxon>
        <taxon>Ferrimonadaceae</taxon>
        <taxon>Ferrimonas</taxon>
    </lineage>
</organism>
<keyword evidence="4 7" id="KW-0472">Membrane</keyword>
<dbReference type="InterPro" id="IPR003770">
    <property type="entry name" value="MLTG-like"/>
</dbReference>
<evidence type="ECO:0000256" key="5">
    <source>
        <dbReference type="ARBA" id="ARBA00023239"/>
    </source>
</evidence>
<evidence type="ECO:0000313" key="8">
    <source>
        <dbReference type="EMBL" id="GAA5187820.1"/>
    </source>
</evidence>
<keyword evidence="7" id="KW-0997">Cell inner membrane</keyword>
<evidence type="ECO:0000256" key="7">
    <source>
        <dbReference type="HAMAP-Rule" id="MF_02065"/>
    </source>
</evidence>
<gene>
    <name evidence="7 8" type="primary">mltG</name>
    <name evidence="8" type="ORF">GCM10025772_06330</name>
</gene>
<feature type="transmembrane region" description="Helical" evidence="7">
    <location>
        <begin position="9"/>
        <end position="30"/>
    </location>
</feature>
<dbReference type="PANTHER" id="PTHR30518:SF2">
    <property type="entry name" value="ENDOLYTIC MUREIN TRANSGLYCOSYLASE"/>
    <property type="match status" value="1"/>
</dbReference>
<keyword evidence="6 7" id="KW-0961">Cell wall biogenesis/degradation</keyword>
<dbReference type="Pfam" id="PF02618">
    <property type="entry name" value="YceG"/>
    <property type="match status" value="1"/>
</dbReference>
<reference evidence="9" key="1">
    <citation type="journal article" date="2019" name="Int. J. Syst. Evol. Microbiol.">
        <title>The Global Catalogue of Microorganisms (GCM) 10K type strain sequencing project: providing services to taxonomists for standard genome sequencing and annotation.</title>
        <authorList>
            <consortium name="The Broad Institute Genomics Platform"/>
            <consortium name="The Broad Institute Genome Sequencing Center for Infectious Disease"/>
            <person name="Wu L."/>
            <person name="Ma J."/>
        </authorList>
    </citation>
    <scope>NUCLEOTIDE SEQUENCE [LARGE SCALE GENOMIC DNA]</scope>
    <source>
        <strain evidence="9">JCM 18720</strain>
    </source>
</reference>
<accession>A0ABP9RV61</accession>
<feature type="site" description="Important for catalytic activity" evidence="7">
    <location>
        <position position="221"/>
    </location>
</feature>
<keyword evidence="5 7" id="KW-0456">Lyase</keyword>
<dbReference type="Proteomes" id="UP001501600">
    <property type="component" value="Unassembled WGS sequence"/>
</dbReference>
<dbReference type="RefSeq" id="WP_345315592.1">
    <property type="nucleotide sequence ID" value="NZ_BAABLF010000005.1"/>
</dbReference>
<keyword evidence="9" id="KW-1185">Reference proteome</keyword>
<keyword evidence="2 7" id="KW-0812">Transmembrane</keyword>